<evidence type="ECO:0000256" key="1">
    <source>
        <dbReference type="SAM" id="MobiDB-lite"/>
    </source>
</evidence>
<keyword evidence="2" id="KW-1185">Reference proteome</keyword>
<evidence type="ECO:0000313" key="2">
    <source>
        <dbReference type="Proteomes" id="UP000050741"/>
    </source>
</evidence>
<dbReference type="WBParaSite" id="GPLIN_001464800">
    <property type="protein sequence ID" value="GPLIN_001464800"/>
    <property type="gene ID" value="GPLIN_001464800"/>
</dbReference>
<protein>
    <submittedName>
        <fullName evidence="3">Cysteine-rich CWC</fullName>
    </submittedName>
</protein>
<organism evidence="2 3">
    <name type="scientific">Globodera pallida</name>
    <name type="common">Potato cyst nematode worm</name>
    <name type="synonym">Heterodera pallida</name>
    <dbReference type="NCBI Taxonomy" id="36090"/>
    <lineage>
        <taxon>Eukaryota</taxon>
        <taxon>Metazoa</taxon>
        <taxon>Ecdysozoa</taxon>
        <taxon>Nematoda</taxon>
        <taxon>Chromadorea</taxon>
        <taxon>Rhabditida</taxon>
        <taxon>Tylenchina</taxon>
        <taxon>Tylenchomorpha</taxon>
        <taxon>Tylenchoidea</taxon>
        <taxon>Heteroderidae</taxon>
        <taxon>Heteroderinae</taxon>
        <taxon>Globodera</taxon>
    </lineage>
</organism>
<reference evidence="3" key="2">
    <citation type="submission" date="2016-06" db="UniProtKB">
        <authorList>
            <consortium name="WormBaseParasite"/>
        </authorList>
    </citation>
    <scope>IDENTIFICATION</scope>
</reference>
<dbReference type="Proteomes" id="UP000050741">
    <property type="component" value="Unassembled WGS sequence"/>
</dbReference>
<name>A0A183CP41_GLOPA</name>
<dbReference type="AlphaFoldDB" id="A0A183CP41"/>
<sequence>MRILATPEKQKEYTEHFQMYYYTTKDLKKQLSHAERKAKKMPKPCAATKEAWDIAGCWLGICTTKEPFSCSGSEPDICCLLGTNFICCLPITLPTLAVGCAISLPIDAVNGICACAHKSKQKKIRKNLQSVEKDIEDISPEDDCGFESVSISNSENWSGYGWRQ</sequence>
<accession>A0A183CP41</accession>
<evidence type="ECO:0000313" key="3">
    <source>
        <dbReference type="WBParaSite" id="GPLIN_001464800"/>
    </source>
</evidence>
<feature type="region of interest" description="Disordered" evidence="1">
    <location>
        <begin position="139"/>
        <end position="164"/>
    </location>
</feature>
<reference evidence="2" key="1">
    <citation type="submission" date="2014-05" db="EMBL/GenBank/DDBJ databases">
        <title>The genome and life-stage specific transcriptomes of Globodera pallida elucidate key aspects of plant parasitism by a cyst nematode.</title>
        <authorList>
            <person name="Cotton J.A."/>
            <person name="Lilley C.J."/>
            <person name="Jones L.M."/>
            <person name="Kikuchi T."/>
            <person name="Reid A.J."/>
            <person name="Thorpe P."/>
            <person name="Tsai I.J."/>
            <person name="Beasley H."/>
            <person name="Blok V."/>
            <person name="Cock P.J.A."/>
            <person name="Van den Akker S.E."/>
            <person name="Holroyd N."/>
            <person name="Hunt M."/>
            <person name="Mantelin S."/>
            <person name="Naghra H."/>
            <person name="Pain A."/>
            <person name="Palomares-Rius J.E."/>
            <person name="Zarowiecki M."/>
            <person name="Berriman M."/>
            <person name="Jones J.T."/>
            <person name="Urwin P.E."/>
        </authorList>
    </citation>
    <scope>NUCLEOTIDE SEQUENCE [LARGE SCALE GENOMIC DNA]</scope>
    <source>
        <strain evidence="2">Lindley</strain>
    </source>
</reference>
<proteinExistence type="predicted"/>